<feature type="active site" evidence="9">
    <location>
        <position position="128"/>
    </location>
</feature>
<keyword evidence="8 9" id="KW-0472">Membrane</keyword>
<keyword evidence="2 9" id="KW-1003">Cell membrane</keyword>
<feature type="active site" evidence="9">
    <location>
        <position position="152"/>
    </location>
</feature>
<dbReference type="NCBIfam" id="TIGR00077">
    <property type="entry name" value="lspA"/>
    <property type="match status" value="1"/>
</dbReference>
<evidence type="ECO:0000256" key="11">
    <source>
        <dbReference type="RuleBase" id="RU004181"/>
    </source>
</evidence>
<evidence type="ECO:0000256" key="7">
    <source>
        <dbReference type="ARBA" id="ARBA00022989"/>
    </source>
</evidence>
<keyword evidence="7 9" id="KW-1133">Transmembrane helix</keyword>
<dbReference type="PROSITE" id="PS00855">
    <property type="entry name" value="SPASE_II"/>
    <property type="match status" value="1"/>
</dbReference>
<dbReference type="AlphaFoldDB" id="A0A6N8E9L5"/>
<dbReference type="PANTHER" id="PTHR33695:SF1">
    <property type="entry name" value="LIPOPROTEIN SIGNAL PEPTIDASE"/>
    <property type="match status" value="1"/>
</dbReference>
<dbReference type="EMBL" id="WNKT01000010">
    <property type="protein sequence ID" value="MTW20835.1"/>
    <property type="molecule type" value="Genomic_DNA"/>
</dbReference>
<sequence>MNKQNVIKTEHPTLKHWLWLSLAILLLDQASKWMVLLALEPYEVIALIPNVNLTLMFNEGAAFSFLAGAGGWQRWFFVGLALVVSGVLVGWLRRLAPGERMQAAALALIIGGAVGNLIDRALLGHVVDFIQVWLPVLPLKIFNPWPAFNIADSAITVGVVLLLIATLRSETAPA</sequence>
<evidence type="ECO:0000256" key="5">
    <source>
        <dbReference type="ARBA" id="ARBA00022750"/>
    </source>
</evidence>
<dbReference type="PANTHER" id="PTHR33695">
    <property type="entry name" value="LIPOPROTEIN SIGNAL PEPTIDASE"/>
    <property type="match status" value="1"/>
</dbReference>
<keyword evidence="13" id="KW-1185">Reference proteome</keyword>
<comment type="function">
    <text evidence="9 10">This protein specifically catalyzes the removal of signal peptides from prolipoproteins.</text>
</comment>
<reference evidence="12 13" key="1">
    <citation type="submission" date="2019-11" db="EMBL/GenBank/DDBJ databases">
        <title>Whole-genome sequence of the anaerobic purple sulfur bacterium Allochromatium palmeri DSM 15591.</title>
        <authorList>
            <person name="Kyndt J.A."/>
            <person name="Meyer T.E."/>
        </authorList>
    </citation>
    <scope>NUCLEOTIDE SEQUENCE [LARGE SCALE GENOMIC DNA]</scope>
    <source>
        <strain evidence="12 13">DSM 15591</strain>
    </source>
</reference>
<evidence type="ECO:0000313" key="13">
    <source>
        <dbReference type="Proteomes" id="UP000434044"/>
    </source>
</evidence>
<evidence type="ECO:0000256" key="8">
    <source>
        <dbReference type="ARBA" id="ARBA00023136"/>
    </source>
</evidence>
<dbReference type="RefSeq" id="WP_155449420.1">
    <property type="nucleotide sequence ID" value="NZ_WNKT01000010.1"/>
</dbReference>
<evidence type="ECO:0000256" key="2">
    <source>
        <dbReference type="ARBA" id="ARBA00022475"/>
    </source>
</evidence>
<evidence type="ECO:0000256" key="6">
    <source>
        <dbReference type="ARBA" id="ARBA00022801"/>
    </source>
</evidence>
<evidence type="ECO:0000256" key="9">
    <source>
        <dbReference type="HAMAP-Rule" id="MF_00161"/>
    </source>
</evidence>
<evidence type="ECO:0000256" key="3">
    <source>
        <dbReference type="ARBA" id="ARBA00022670"/>
    </source>
</evidence>
<organism evidence="12 13">
    <name type="scientific">Allochromatium palmeri</name>
    <dbReference type="NCBI Taxonomy" id="231048"/>
    <lineage>
        <taxon>Bacteria</taxon>
        <taxon>Pseudomonadati</taxon>
        <taxon>Pseudomonadota</taxon>
        <taxon>Gammaproteobacteria</taxon>
        <taxon>Chromatiales</taxon>
        <taxon>Chromatiaceae</taxon>
        <taxon>Allochromatium</taxon>
    </lineage>
</organism>
<dbReference type="UniPathway" id="UPA00665"/>
<dbReference type="EC" id="3.4.23.36" evidence="9"/>
<comment type="caution">
    <text evidence="12">The sequence shown here is derived from an EMBL/GenBank/DDBJ whole genome shotgun (WGS) entry which is preliminary data.</text>
</comment>
<feature type="transmembrane region" description="Helical" evidence="9">
    <location>
        <begin position="104"/>
        <end position="127"/>
    </location>
</feature>
<dbReference type="PRINTS" id="PR00781">
    <property type="entry name" value="LIPOSIGPTASE"/>
</dbReference>
<comment type="pathway">
    <text evidence="9">Protein modification; lipoprotein biosynthesis (signal peptide cleavage).</text>
</comment>
<keyword evidence="5 9" id="KW-0064">Aspartyl protease</keyword>
<evidence type="ECO:0000256" key="1">
    <source>
        <dbReference type="ARBA" id="ARBA00006139"/>
    </source>
</evidence>
<name>A0A6N8E9L5_9GAMM</name>
<keyword evidence="12" id="KW-0449">Lipoprotein</keyword>
<keyword evidence="6 9" id="KW-0378">Hydrolase</keyword>
<protein>
    <recommendedName>
        <fullName evidence="9">Lipoprotein signal peptidase</fullName>
        <ecNumber evidence="9">3.4.23.36</ecNumber>
    </recommendedName>
    <alternativeName>
        <fullName evidence="9">Prolipoprotein signal peptidase</fullName>
    </alternativeName>
    <alternativeName>
        <fullName evidence="9">Signal peptidase II</fullName>
        <shortName evidence="9">SPase II</shortName>
    </alternativeName>
</protein>
<gene>
    <name evidence="9" type="primary">lspA</name>
    <name evidence="12" type="ORF">GJ668_06950</name>
</gene>
<comment type="catalytic activity">
    <reaction evidence="9 10">
        <text>Release of signal peptides from bacterial membrane prolipoproteins. Hydrolyzes -Xaa-Yaa-Zaa-|-(S,diacylglyceryl)Cys-, in which Xaa is hydrophobic (preferably Leu), and Yaa (Ala or Ser) and Zaa (Gly or Ala) have small, neutral side chains.</text>
        <dbReference type="EC" id="3.4.23.36"/>
    </reaction>
</comment>
<dbReference type="Proteomes" id="UP000434044">
    <property type="component" value="Unassembled WGS sequence"/>
</dbReference>
<keyword evidence="3 9" id="KW-0645">Protease</keyword>
<keyword evidence="4 9" id="KW-0812">Transmembrane</keyword>
<feature type="transmembrane region" description="Helical" evidence="9">
    <location>
        <begin position="75"/>
        <end position="92"/>
    </location>
</feature>
<comment type="subcellular location">
    <subcellularLocation>
        <location evidence="9">Cell membrane</location>
        <topology evidence="9">Multi-pass membrane protein</topology>
    </subcellularLocation>
</comment>
<comment type="caution">
    <text evidence="9">Lacks conserved residue(s) required for the propagation of feature annotation.</text>
</comment>
<feature type="transmembrane region" description="Helical" evidence="9">
    <location>
        <begin position="147"/>
        <end position="167"/>
    </location>
</feature>
<evidence type="ECO:0000256" key="10">
    <source>
        <dbReference type="RuleBase" id="RU000594"/>
    </source>
</evidence>
<dbReference type="Pfam" id="PF01252">
    <property type="entry name" value="Peptidase_A8"/>
    <property type="match status" value="1"/>
</dbReference>
<dbReference type="GO" id="GO:0005886">
    <property type="term" value="C:plasma membrane"/>
    <property type="evidence" value="ECO:0007669"/>
    <property type="project" value="UniProtKB-SubCell"/>
</dbReference>
<comment type="similarity">
    <text evidence="1 9 11">Belongs to the peptidase A8 family.</text>
</comment>
<dbReference type="GO" id="GO:0006508">
    <property type="term" value="P:proteolysis"/>
    <property type="evidence" value="ECO:0007669"/>
    <property type="project" value="UniProtKB-KW"/>
</dbReference>
<dbReference type="OrthoDB" id="9810259at2"/>
<accession>A0A6N8E9L5</accession>
<proteinExistence type="inferred from homology"/>
<dbReference type="InterPro" id="IPR001872">
    <property type="entry name" value="Peptidase_A8"/>
</dbReference>
<evidence type="ECO:0000256" key="4">
    <source>
        <dbReference type="ARBA" id="ARBA00022692"/>
    </source>
</evidence>
<evidence type="ECO:0000313" key="12">
    <source>
        <dbReference type="EMBL" id="MTW20835.1"/>
    </source>
</evidence>
<dbReference type="GO" id="GO:0004190">
    <property type="term" value="F:aspartic-type endopeptidase activity"/>
    <property type="evidence" value="ECO:0007669"/>
    <property type="project" value="UniProtKB-UniRule"/>
</dbReference>
<dbReference type="HAMAP" id="MF_00161">
    <property type="entry name" value="LspA"/>
    <property type="match status" value="1"/>
</dbReference>